<feature type="non-terminal residue" evidence="2">
    <location>
        <position position="99"/>
    </location>
</feature>
<dbReference type="EMBL" id="BNCO01000146">
    <property type="protein sequence ID" value="GIL68900.1"/>
    <property type="molecule type" value="Genomic_DNA"/>
</dbReference>
<evidence type="ECO:0000313" key="3">
    <source>
        <dbReference type="Proteomes" id="UP000747399"/>
    </source>
</evidence>
<protein>
    <submittedName>
        <fullName evidence="2">Uncharacterized protein</fullName>
    </submittedName>
</protein>
<name>A0A8J4FC78_9CHLO</name>
<reference evidence="2" key="1">
    <citation type="journal article" date="2021" name="Proc. Natl. Acad. Sci. U.S.A.">
        <title>Three genomes in the algal genus Volvox reveal the fate of a haploid sex-determining region after a transition to homothallism.</title>
        <authorList>
            <person name="Yamamoto K."/>
            <person name="Hamaji T."/>
            <person name="Kawai-Toyooka H."/>
            <person name="Matsuzaki R."/>
            <person name="Takahashi F."/>
            <person name="Nishimura Y."/>
            <person name="Kawachi M."/>
            <person name="Noguchi H."/>
            <person name="Minakuchi Y."/>
            <person name="Umen J.G."/>
            <person name="Toyoda A."/>
            <person name="Nozaki H."/>
        </authorList>
    </citation>
    <scope>NUCLEOTIDE SEQUENCE</scope>
    <source>
        <strain evidence="2">NIES-3780</strain>
    </source>
</reference>
<feature type="region of interest" description="Disordered" evidence="1">
    <location>
        <begin position="77"/>
        <end position="99"/>
    </location>
</feature>
<organism evidence="2 3">
    <name type="scientific">Volvox africanus</name>
    <dbReference type="NCBI Taxonomy" id="51714"/>
    <lineage>
        <taxon>Eukaryota</taxon>
        <taxon>Viridiplantae</taxon>
        <taxon>Chlorophyta</taxon>
        <taxon>core chlorophytes</taxon>
        <taxon>Chlorophyceae</taxon>
        <taxon>CS clade</taxon>
        <taxon>Chlamydomonadales</taxon>
        <taxon>Volvocaceae</taxon>
        <taxon>Volvox</taxon>
    </lineage>
</organism>
<evidence type="ECO:0000256" key="1">
    <source>
        <dbReference type="SAM" id="MobiDB-lite"/>
    </source>
</evidence>
<comment type="caution">
    <text evidence="2">The sequence shown here is derived from an EMBL/GenBank/DDBJ whole genome shotgun (WGS) entry which is preliminary data.</text>
</comment>
<proteinExistence type="predicted"/>
<feature type="compositionally biased region" description="Polar residues" evidence="1">
    <location>
        <begin position="77"/>
        <end position="86"/>
    </location>
</feature>
<gene>
    <name evidence="2" type="ORF">Vafri_22163</name>
</gene>
<accession>A0A8J4FC78</accession>
<dbReference type="Proteomes" id="UP000747399">
    <property type="component" value="Unassembled WGS sequence"/>
</dbReference>
<dbReference type="AlphaFoldDB" id="A0A8J4FC78"/>
<sequence length="99" mass="11041">MASKLNHHILKVATNASQRGIGYVSILFNPLKGRTVKCCKNVGQILQSRTDLKSRLTQFIDELEGAVRQCRHDRVQTQTEAATLQGPQAAVEQGPRREE</sequence>
<keyword evidence="3" id="KW-1185">Reference proteome</keyword>
<evidence type="ECO:0000313" key="2">
    <source>
        <dbReference type="EMBL" id="GIL68900.1"/>
    </source>
</evidence>